<gene>
    <name evidence="1" type="ORF">EVJ58_g10573</name>
</gene>
<protein>
    <submittedName>
        <fullName evidence="1">Uncharacterized protein</fullName>
    </submittedName>
</protein>
<organism evidence="1 2">
    <name type="scientific">Rhodofomes roseus</name>
    <dbReference type="NCBI Taxonomy" id="34475"/>
    <lineage>
        <taxon>Eukaryota</taxon>
        <taxon>Fungi</taxon>
        <taxon>Dikarya</taxon>
        <taxon>Basidiomycota</taxon>
        <taxon>Agaricomycotina</taxon>
        <taxon>Agaricomycetes</taxon>
        <taxon>Polyporales</taxon>
        <taxon>Rhodofomes</taxon>
    </lineage>
</organism>
<comment type="caution">
    <text evidence="1">The sequence shown here is derived from an EMBL/GenBank/DDBJ whole genome shotgun (WGS) entry which is preliminary data.</text>
</comment>
<feature type="non-terminal residue" evidence="1">
    <location>
        <position position="365"/>
    </location>
</feature>
<name>A0A4Y9XNU3_9APHY</name>
<dbReference type="AlphaFoldDB" id="A0A4Y9XNU3"/>
<dbReference type="EMBL" id="SEKV01001188">
    <property type="protein sequence ID" value="TFY51428.1"/>
    <property type="molecule type" value="Genomic_DNA"/>
</dbReference>
<sequence length="365" mass="40318">MRPRSPGPISAPPSAQARLKSANAIKAMLRDSLNLLPHETEPEPDRDLNLGQELMPCPAPPRNARHGEDEAHLWPWPEDGCDRIQNAADLGVDTWVEEVEDELDENMNVGGGLEDAYARKRCNSAASVATVREGSRKSDTNAAVLGKGSKKITVKPRTVSAKRKGLKRSHASRNLKLDLDMDDSRSSTSMEGALYTLEDDGFDDVFPHRTENCGASSTSAASLPTTTPAMQQIMEFLQDEETDEHSDSGFLSKFSALLNRELRPHERFEISIKLKSKHIVMWDVNLEYVLASVSRIRTHADRPNTLTSHTYALEGLVHVKDLKPHGFAHPLKPVSALTINWQTVDARGDTPAIAAPTLYETDFRG</sequence>
<evidence type="ECO:0000313" key="1">
    <source>
        <dbReference type="EMBL" id="TFY51428.1"/>
    </source>
</evidence>
<dbReference type="Proteomes" id="UP000298390">
    <property type="component" value="Unassembled WGS sequence"/>
</dbReference>
<accession>A0A4Y9XNU3</accession>
<evidence type="ECO:0000313" key="2">
    <source>
        <dbReference type="Proteomes" id="UP000298390"/>
    </source>
</evidence>
<reference evidence="1 2" key="1">
    <citation type="submission" date="2019-01" db="EMBL/GenBank/DDBJ databases">
        <title>Genome sequencing of the rare red list fungi Fomitopsis rosea.</title>
        <authorList>
            <person name="Buettner E."/>
            <person name="Kellner H."/>
        </authorList>
    </citation>
    <scope>NUCLEOTIDE SEQUENCE [LARGE SCALE GENOMIC DNA]</scope>
    <source>
        <strain evidence="1 2">DSM 105464</strain>
    </source>
</reference>
<proteinExistence type="predicted"/>